<comment type="caution">
    <text evidence="1">The sequence shown here is derived from an EMBL/GenBank/DDBJ whole genome shotgun (WGS) entry which is preliminary data.</text>
</comment>
<organism evidence="1 2">
    <name type="scientific">Glomus cerebriforme</name>
    <dbReference type="NCBI Taxonomy" id="658196"/>
    <lineage>
        <taxon>Eukaryota</taxon>
        <taxon>Fungi</taxon>
        <taxon>Fungi incertae sedis</taxon>
        <taxon>Mucoromycota</taxon>
        <taxon>Glomeromycotina</taxon>
        <taxon>Glomeromycetes</taxon>
        <taxon>Glomerales</taxon>
        <taxon>Glomeraceae</taxon>
        <taxon>Glomus</taxon>
    </lineage>
</organism>
<dbReference type="SUPFAM" id="SSF56112">
    <property type="entry name" value="Protein kinase-like (PK-like)"/>
    <property type="match status" value="1"/>
</dbReference>
<protein>
    <recommendedName>
        <fullName evidence="3">Protein kinase domain-containing protein</fullName>
    </recommendedName>
</protein>
<evidence type="ECO:0000313" key="1">
    <source>
        <dbReference type="EMBL" id="RIA90652.1"/>
    </source>
</evidence>
<dbReference type="AlphaFoldDB" id="A0A397SYB8"/>
<gene>
    <name evidence="1" type="ORF">C1645_769448</name>
</gene>
<dbReference type="InterPro" id="IPR011009">
    <property type="entry name" value="Kinase-like_dom_sf"/>
</dbReference>
<proteinExistence type="predicted"/>
<dbReference type="Proteomes" id="UP000265703">
    <property type="component" value="Unassembled WGS sequence"/>
</dbReference>
<evidence type="ECO:0008006" key="3">
    <source>
        <dbReference type="Google" id="ProtNLM"/>
    </source>
</evidence>
<reference evidence="1 2" key="1">
    <citation type="submission" date="2018-06" db="EMBL/GenBank/DDBJ databases">
        <title>Comparative genomics reveals the genomic features of Rhizophagus irregularis, R. cerebriforme, R. diaphanum and Gigaspora rosea, and their symbiotic lifestyle signature.</title>
        <authorList>
            <person name="Morin E."/>
            <person name="San Clemente H."/>
            <person name="Chen E.C.H."/>
            <person name="De La Providencia I."/>
            <person name="Hainaut M."/>
            <person name="Kuo A."/>
            <person name="Kohler A."/>
            <person name="Murat C."/>
            <person name="Tang N."/>
            <person name="Roy S."/>
            <person name="Loubradou J."/>
            <person name="Henrissat B."/>
            <person name="Grigoriev I.V."/>
            <person name="Corradi N."/>
            <person name="Roux C."/>
            <person name="Martin F.M."/>
        </authorList>
    </citation>
    <scope>NUCLEOTIDE SEQUENCE [LARGE SCALE GENOMIC DNA]</scope>
    <source>
        <strain evidence="1 2">DAOM 227022</strain>
    </source>
</reference>
<dbReference type="EMBL" id="QKYT01000175">
    <property type="protein sequence ID" value="RIA90652.1"/>
    <property type="molecule type" value="Genomic_DNA"/>
</dbReference>
<evidence type="ECO:0000313" key="2">
    <source>
        <dbReference type="Proteomes" id="UP000265703"/>
    </source>
</evidence>
<feature type="non-terminal residue" evidence="1">
    <location>
        <position position="1"/>
    </location>
</feature>
<accession>A0A397SYB8</accession>
<name>A0A397SYB8_9GLOM</name>
<sequence length="175" mass="20491">NICYVKLKFTSDCQKHCANCYIFYTGCRYCLTTNVIFGPADQSQCTKCKRITSITNISSRNELIDEFLFNSRLDIYKNLRISDKENVDKYFSPLEKYYSIYLYCGGMAMTTLIMKLMELIPYSQFTNVEKIAEGGFSIIYKATLTQSPYYRERNETVILKRLKNSQDIKKCFLND</sequence>
<keyword evidence="2" id="KW-1185">Reference proteome</keyword>